<sequence length="118" mass="13201">MKRSKTSFRQSSSLLLNHSIQIQPLNAATNPPELCSLFHQATREAEEEETGAFTFPGLFDGPRLGQAARLVRESPRDRPIPGWTAQYHDQARETQKPKNEALLAQVSRTADSRGWLGT</sequence>
<keyword evidence="3" id="KW-1185">Reference proteome</keyword>
<reference evidence="2 3" key="1">
    <citation type="submission" date="2018-01" db="EMBL/GenBank/DDBJ databases">
        <title>Genome characterization of the sugarcane-associated fungus Trichoderma ghanense CCMA-1212 and their application in lignocelulose bioconversion.</title>
        <authorList>
            <person name="Steindorff A.S."/>
            <person name="Mendes T.D."/>
            <person name="Vilela E.S.D."/>
            <person name="Rodrigues D.S."/>
            <person name="Formighieri E.F."/>
            <person name="Melo I.S."/>
            <person name="Favaro L.C.L."/>
        </authorList>
    </citation>
    <scope>NUCLEOTIDE SEQUENCE [LARGE SCALE GENOMIC DNA]</scope>
    <source>
        <strain evidence="2 3">CCMA-1212</strain>
    </source>
</reference>
<accession>A0ABY2GY63</accession>
<evidence type="ECO:0000256" key="1">
    <source>
        <dbReference type="SAM" id="MobiDB-lite"/>
    </source>
</evidence>
<comment type="caution">
    <text evidence="2">The sequence shown here is derived from an EMBL/GenBank/DDBJ whole genome shotgun (WGS) entry which is preliminary data.</text>
</comment>
<dbReference type="GeneID" id="300579027"/>
<organism evidence="2 3">
    <name type="scientific">Trichoderma ghanense</name>
    <dbReference type="NCBI Taxonomy" id="65468"/>
    <lineage>
        <taxon>Eukaryota</taxon>
        <taxon>Fungi</taxon>
        <taxon>Dikarya</taxon>
        <taxon>Ascomycota</taxon>
        <taxon>Pezizomycotina</taxon>
        <taxon>Sordariomycetes</taxon>
        <taxon>Hypocreomycetidae</taxon>
        <taxon>Hypocreales</taxon>
        <taxon>Hypocreaceae</taxon>
        <taxon>Trichoderma</taxon>
    </lineage>
</organism>
<gene>
    <name evidence="2" type="ORF">CCMA1212_007407</name>
</gene>
<feature type="compositionally biased region" description="Basic and acidic residues" evidence="1">
    <location>
        <begin position="89"/>
        <end position="99"/>
    </location>
</feature>
<name>A0ABY2GY63_9HYPO</name>
<evidence type="ECO:0000313" key="2">
    <source>
        <dbReference type="EMBL" id="TFB00879.1"/>
    </source>
</evidence>
<dbReference type="Proteomes" id="UP001642720">
    <property type="component" value="Unassembled WGS sequence"/>
</dbReference>
<dbReference type="EMBL" id="PPTA01000010">
    <property type="protein sequence ID" value="TFB00879.1"/>
    <property type="molecule type" value="Genomic_DNA"/>
</dbReference>
<evidence type="ECO:0000313" key="3">
    <source>
        <dbReference type="Proteomes" id="UP001642720"/>
    </source>
</evidence>
<protein>
    <submittedName>
        <fullName evidence="2">Uncharacterized protein</fullName>
    </submittedName>
</protein>
<proteinExistence type="predicted"/>
<feature type="region of interest" description="Disordered" evidence="1">
    <location>
        <begin position="88"/>
        <end position="118"/>
    </location>
</feature>
<dbReference type="RefSeq" id="XP_073557080.1">
    <property type="nucleotide sequence ID" value="XM_073704577.1"/>
</dbReference>